<keyword evidence="4" id="KW-0961">Cell wall biogenesis/degradation</keyword>
<feature type="non-terminal residue" evidence="6">
    <location>
        <position position="124"/>
    </location>
</feature>
<dbReference type="EMBL" id="QORE01002955">
    <property type="protein sequence ID" value="RCI69556.1"/>
    <property type="molecule type" value="Genomic_DNA"/>
</dbReference>
<dbReference type="GO" id="GO:0071555">
    <property type="term" value="P:cell wall organization"/>
    <property type="evidence" value="ECO:0007669"/>
    <property type="project" value="UniProtKB-KW"/>
</dbReference>
<reference evidence="6 7" key="1">
    <citation type="submission" date="2018-07" db="EMBL/GenBank/DDBJ databases">
        <title>Mechanisms of high-level aminoglycoside resistance among Gram-negative pathogens in Brazil.</title>
        <authorList>
            <person name="Ballaben A.S."/>
            <person name="Darini A.L.C."/>
            <person name="Doi Y."/>
        </authorList>
    </citation>
    <scope>NUCLEOTIDE SEQUENCE [LARGE SCALE GENOMIC DNA]</scope>
    <source>
        <strain evidence="6 7">B2-305</strain>
    </source>
</reference>
<gene>
    <name evidence="6" type="ORF">DT376_39315</name>
</gene>
<dbReference type="Pfam" id="PF01510">
    <property type="entry name" value="Amidase_2"/>
    <property type="match status" value="1"/>
</dbReference>
<dbReference type="Gene3D" id="3.40.80.10">
    <property type="entry name" value="Peptidoglycan recognition protein-like"/>
    <property type="match status" value="1"/>
</dbReference>
<keyword evidence="3" id="KW-0378">Hydrolase</keyword>
<protein>
    <recommendedName>
        <fullName evidence="2">N-acetylmuramoyl-L-alanine amidase</fullName>
        <ecNumber evidence="2">3.5.1.28</ecNumber>
    </recommendedName>
</protein>
<organism evidence="6 7">
    <name type="scientific">Pseudomonas aeruginosa</name>
    <dbReference type="NCBI Taxonomy" id="287"/>
    <lineage>
        <taxon>Bacteria</taxon>
        <taxon>Pseudomonadati</taxon>
        <taxon>Pseudomonadota</taxon>
        <taxon>Gammaproteobacteria</taxon>
        <taxon>Pseudomonadales</taxon>
        <taxon>Pseudomonadaceae</taxon>
        <taxon>Pseudomonas</taxon>
    </lineage>
</organism>
<evidence type="ECO:0000313" key="7">
    <source>
        <dbReference type="Proteomes" id="UP000253594"/>
    </source>
</evidence>
<dbReference type="PANTHER" id="PTHR30417:SF12">
    <property type="entry name" value="N-ACETYLMURAMOYL-L-ALANINE AMIDASE"/>
    <property type="match status" value="1"/>
</dbReference>
<dbReference type="EC" id="3.5.1.28" evidence="2"/>
<dbReference type="SUPFAM" id="SSF55846">
    <property type="entry name" value="N-acetylmuramoyl-L-alanine amidase-like"/>
    <property type="match status" value="1"/>
</dbReference>
<feature type="non-terminal residue" evidence="6">
    <location>
        <position position="1"/>
    </location>
</feature>
<dbReference type="GO" id="GO:0008745">
    <property type="term" value="F:N-acetylmuramoyl-L-alanine amidase activity"/>
    <property type="evidence" value="ECO:0007669"/>
    <property type="project" value="UniProtKB-EC"/>
</dbReference>
<comment type="catalytic activity">
    <reaction evidence="1">
        <text>Hydrolyzes the link between N-acetylmuramoyl residues and L-amino acid residues in certain cell-wall glycopeptides.</text>
        <dbReference type="EC" id="3.5.1.28"/>
    </reaction>
</comment>
<evidence type="ECO:0000259" key="5">
    <source>
        <dbReference type="Pfam" id="PF01510"/>
    </source>
</evidence>
<dbReference type="InterPro" id="IPR036505">
    <property type="entry name" value="Amidase/PGRP_sf"/>
</dbReference>
<dbReference type="GO" id="GO:0009253">
    <property type="term" value="P:peptidoglycan catabolic process"/>
    <property type="evidence" value="ECO:0007669"/>
    <property type="project" value="InterPro"/>
</dbReference>
<dbReference type="PANTHER" id="PTHR30417">
    <property type="entry name" value="N-ACETYLMURAMOYL-L-ALANINE AMIDASE AMID"/>
    <property type="match status" value="1"/>
</dbReference>
<dbReference type="GO" id="GO:0009254">
    <property type="term" value="P:peptidoglycan turnover"/>
    <property type="evidence" value="ECO:0007669"/>
    <property type="project" value="TreeGrafter"/>
</dbReference>
<feature type="domain" description="N-acetylmuramoyl-L-alanine amidase" evidence="5">
    <location>
        <begin position="11"/>
        <end position="57"/>
    </location>
</feature>
<evidence type="ECO:0000256" key="3">
    <source>
        <dbReference type="ARBA" id="ARBA00022801"/>
    </source>
</evidence>
<comment type="caution">
    <text evidence="6">The sequence shown here is derived from an EMBL/GenBank/DDBJ whole genome shotgun (WGS) entry which is preliminary data.</text>
</comment>
<dbReference type="GO" id="GO:0019867">
    <property type="term" value="C:outer membrane"/>
    <property type="evidence" value="ECO:0007669"/>
    <property type="project" value="TreeGrafter"/>
</dbReference>
<evidence type="ECO:0000256" key="4">
    <source>
        <dbReference type="ARBA" id="ARBA00023316"/>
    </source>
</evidence>
<dbReference type="InterPro" id="IPR051206">
    <property type="entry name" value="NAMLAA_amidase_2"/>
</dbReference>
<accession>A0A367LWG6</accession>
<evidence type="ECO:0000256" key="1">
    <source>
        <dbReference type="ARBA" id="ARBA00001561"/>
    </source>
</evidence>
<dbReference type="Gene3D" id="1.10.101.10">
    <property type="entry name" value="PGBD-like superfamily/PGBD"/>
    <property type="match status" value="1"/>
</dbReference>
<dbReference type="Proteomes" id="UP000253594">
    <property type="component" value="Unassembled WGS sequence"/>
</dbReference>
<dbReference type="AlphaFoldDB" id="A0A367LWG6"/>
<dbReference type="InterPro" id="IPR002502">
    <property type="entry name" value="Amidase_domain"/>
</dbReference>
<evidence type="ECO:0000313" key="6">
    <source>
        <dbReference type="EMBL" id="RCI69556.1"/>
    </source>
</evidence>
<proteinExistence type="predicted"/>
<name>A0A367LWG6_PSEAI</name>
<sequence length="124" mass="14160">LARDDDGVFTFPDYERSQINALKQLAKNILQRYPDMTPKNVVGHSDIAVGRKSDPGPKLPWKELYEAGIGAWYDDATRDRYREGFERDGLPPRADLLEAFRLYGYALPATVDDAYFTSLLRAFQ</sequence>
<dbReference type="InterPro" id="IPR036366">
    <property type="entry name" value="PGBDSf"/>
</dbReference>
<evidence type="ECO:0000256" key="2">
    <source>
        <dbReference type="ARBA" id="ARBA00011901"/>
    </source>
</evidence>